<gene>
    <name evidence="1" type="ORF">A2W58_00450</name>
</gene>
<dbReference type="Proteomes" id="UP000179264">
    <property type="component" value="Unassembled WGS sequence"/>
</dbReference>
<evidence type="ECO:0008006" key="3">
    <source>
        <dbReference type="Google" id="ProtNLM"/>
    </source>
</evidence>
<dbReference type="SUPFAM" id="SSF53067">
    <property type="entry name" value="Actin-like ATPase domain"/>
    <property type="match status" value="2"/>
</dbReference>
<dbReference type="AlphaFoldDB" id="A0A1G2T638"/>
<reference evidence="1 2" key="1">
    <citation type="journal article" date="2016" name="Nat. Commun.">
        <title>Thousands of microbial genomes shed light on interconnected biogeochemical processes in an aquifer system.</title>
        <authorList>
            <person name="Anantharaman K."/>
            <person name="Brown C.T."/>
            <person name="Hug L.A."/>
            <person name="Sharon I."/>
            <person name="Castelle C.J."/>
            <person name="Probst A.J."/>
            <person name="Thomas B.C."/>
            <person name="Singh A."/>
            <person name="Wilkins M.J."/>
            <person name="Karaoz U."/>
            <person name="Brodie E.L."/>
            <person name="Williams K.H."/>
            <person name="Hubbard S.S."/>
            <person name="Banfield J.F."/>
        </authorList>
    </citation>
    <scope>NUCLEOTIDE SEQUENCE [LARGE SCALE GENOMIC DNA]</scope>
</reference>
<dbReference type="Gene3D" id="3.30.420.40">
    <property type="match status" value="2"/>
</dbReference>
<name>A0A1G2T638_9BACT</name>
<organism evidence="1 2">
    <name type="scientific">Candidatus Zambryskibacteria bacterium RIFCSPHIGHO2_02_38_10.5</name>
    <dbReference type="NCBI Taxonomy" id="1802742"/>
    <lineage>
        <taxon>Bacteria</taxon>
        <taxon>Candidatus Zambryskiibacteriota</taxon>
    </lineage>
</organism>
<dbReference type="Gene3D" id="3.30.1490.300">
    <property type="match status" value="1"/>
</dbReference>
<dbReference type="InterPro" id="IPR005883">
    <property type="entry name" value="PilM"/>
</dbReference>
<dbReference type="EMBL" id="MHVL01000043">
    <property type="protein sequence ID" value="OHA92612.1"/>
    <property type="molecule type" value="Genomic_DNA"/>
</dbReference>
<accession>A0A1G2T638</accession>
<comment type="caution">
    <text evidence="1">The sequence shown here is derived from an EMBL/GenBank/DDBJ whole genome shotgun (WGS) entry which is preliminary data.</text>
</comment>
<dbReference type="CDD" id="cd24049">
    <property type="entry name" value="ASKHA_NBD_PilM"/>
    <property type="match status" value="1"/>
</dbReference>
<dbReference type="PANTHER" id="PTHR32432:SF3">
    <property type="entry name" value="ETHANOLAMINE UTILIZATION PROTEIN EUTJ"/>
    <property type="match status" value="1"/>
</dbReference>
<protein>
    <recommendedName>
        <fullName evidence="3">SHS2 domain-containing protein</fullName>
    </recommendedName>
</protein>
<dbReference type="Pfam" id="PF11104">
    <property type="entry name" value="PilM_2"/>
    <property type="match status" value="1"/>
</dbReference>
<evidence type="ECO:0000313" key="2">
    <source>
        <dbReference type="Proteomes" id="UP000179264"/>
    </source>
</evidence>
<sequence length="300" mass="33066">MKEKEVNATTRICGVAIPFSSSLITVIELPNQSLKQLAEMIPIEARKYIPVPISEVALDWYVIPKDRNPESEPTPNTDRDGKIVLEKQEVLIVALHNDTITRYHDIVTKSALQATFFEIEIFSTMRSILDQELTPVLLIDMGATSTKLYIVERGILRSSHMINSGGQNMTNELSKSLGIPLPEAEILKREKGLLGEINGIEIKNVITVTLDYIFSEANRTVLAYQKKYNKNVSKVILVGGGSALKGVVDVAKGSFQTEVLGGDPFAKVLSPAFLEKVLRETGPEFAVSVGVALRCLQELE</sequence>
<dbReference type="InterPro" id="IPR050696">
    <property type="entry name" value="FtsA/MreB"/>
</dbReference>
<proteinExistence type="predicted"/>
<dbReference type="PANTHER" id="PTHR32432">
    <property type="entry name" value="CELL DIVISION PROTEIN FTSA-RELATED"/>
    <property type="match status" value="1"/>
</dbReference>
<dbReference type="InterPro" id="IPR043129">
    <property type="entry name" value="ATPase_NBD"/>
</dbReference>
<evidence type="ECO:0000313" key="1">
    <source>
        <dbReference type="EMBL" id="OHA92612.1"/>
    </source>
</evidence>